<keyword evidence="2" id="KW-1185">Reference proteome</keyword>
<evidence type="ECO:0000313" key="1">
    <source>
        <dbReference type="EMBL" id="PTM59967.1"/>
    </source>
</evidence>
<sequence length="55" mass="6534">MQTGLYLGGNERKPKERRAYPEMDRLCFLFEHVLLLQKTVRLQNLQQESLSTHIC</sequence>
<dbReference type="EMBL" id="PZZP01000001">
    <property type="protein sequence ID" value="PTM59967.1"/>
    <property type="molecule type" value="Genomic_DNA"/>
</dbReference>
<protein>
    <submittedName>
        <fullName evidence="1">Uncharacterized protein</fullName>
    </submittedName>
</protein>
<name>A0A2T4ZDK6_9BACL</name>
<reference evidence="1 2" key="1">
    <citation type="submission" date="2018-04" db="EMBL/GenBank/DDBJ databases">
        <title>Genomic Encyclopedia of Archaeal and Bacterial Type Strains, Phase II (KMG-II): from individual species to whole genera.</title>
        <authorList>
            <person name="Goeker M."/>
        </authorList>
    </citation>
    <scope>NUCLEOTIDE SEQUENCE [LARGE SCALE GENOMIC DNA]</scope>
    <source>
        <strain evidence="1 2">DSM 45169</strain>
    </source>
</reference>
<dbReference type="RefSeq" id="WP_170105463.1">
    <property type="nucleotide sequence ID" value="NZ_PZZP01000001.1"/>
</dbReference>
<dbReference type="AlphaFoldDB" id="A0A2T4ZDK6"/>
<gene>
    <name evidence="1" type="ORF">C8J48_2606</name>
</gene>
<evidence type="ECO:0000313" key="2">
    <source>
        <dbReference type="Proteomes" id="UP000241639"/>
    </source>
</evidence>
<accession>A0A2T4ZDK6</accession>
<organism evidence="1 2">
    <name type="scientific">Desmospora activa DSM 45169</name>
    <dbReference type="NCBI Taxonomy" id="1121389"/>
    <lineage>
        <taxon>Bacteria</taxon>
        <taxon>Bacillati</taxon>
        <taxon>Bacillota</taxon>
        <taxon>Bacilli</taxon>
        <taxon>Bacillales</taxon>
        <taxon>Thermoactinomycetaceae</taxon>
        <taxon>Desmospora</taxon>
    </lineage>
</organism>
<comment type="caution">
    <text evidence="1">The sequence shown here is derived from an EMBL/GenBank/DDBJ whole genome shotgun (WGS) entry which is preliminary data.</text>
</comment>
<proteinExistence type="predicted"/>
<dbReference type="Proteomes" id="UP000241639">
    <property type="component" value="Unassembled WGS sequence"/>
</dbReference>